<proteinExistence type="predicted"/>
<dbReference type="Pfam" id="PF23559">
    <property type="entry name" value="WHD_DRP"/>
    <property type="match status" value="1"/>
</dbReference>
<evidence type="ECO:0000259" key="3">
    <source>
        <dbReference type="Pfam" id="PF23559"/>
    </source>
</evidence>
<dbReference type="Pfam" id="PF23598">
    <property type="entry name" value="LRR_14"/>
    <property type="match status" value="1"/>
</dbReference>
<protein>
    <submittedName>
        <fullName evidence="5">Uncharacterized protein</fullName>
    </submittedName>
</protein>
<dbReference type="InterPro" id="IPR058922">
    <property type="entry name" value="WHD_DRP"/>
</dbReference>
<dbReference type="Gene3D" id="3.80.10.10">
    <property type="entry name" value="Ribonuclease Inhibitor"/>
    <property type="match status" value="1"/>
</dbReference>
<evidence type="ECO:0000256" key="2">
    <source>
        <dbReference type="ARBA" id="ARBA00022741"/>
    </source>
</evidence>
<comment type="caution">
    <text evidence="5">The sequence shown here is derived from an EMBL/GenBank/DDBJ whole genome shotgun (WGS) entry which is preliminary data.</text>
</comment>
<dbReference type="SUPFAM" id="SSF52058">
    <property type="entry name" value="L domain-like"/>
    <property type="match status" value="1"/>
</dbReference>
<keyword evidence="1" id="KW-0677">Repeat</keyword>
<organism evidence="5 6">
    <name type="scientific">Ilex paraguariensis</name>
    <name type="common">yerba mate</name>
    <dbReference type="NCBI Taxonomy" id="185542"/>
    <lineage>
        <taxon>Eukaryota</taxon>
        <taxon>Viridiplantae</taxon>
        <taxon>Streptophyta</taxon>
        <taxon>Embryophyta</taxon>
        <taxon>Tracheophyta</taxon>
        <taxon>Spermatophyta</taxon>
        <taxon>Magnoliopsida</taxon>
        <taxon>eudicotyledons</taxon>
        <taxon>Gunneridae</taxon>
        <taxon>Pentapetalae</taxon>
        <taxon>asterids</taxon>
        <taxon>campanulids</taxon>
        <taxon>Aquifoliales</taxon>
        <taxon>Aquifoliaceae</taxon>
        <taxon>Ilex</taxon>
    </lineage>
</organism>
<dbReference type="InterPro" id="IPR044974">
    <property type="entry name" value="Disease_R_plants"/>
</dbReference>
<evidence type="ECO:0000259" key="4">
    <source>
        <dbReference type="Pfam" id="PF23598"/>
    </source>
</evidence>
<reference evidence="5 6" key="1">
    <citation type="submission" date="2024-02" db="EMBL/GenBank/DDBJ databases">
        <authorList>
            <person name="Vignale AGUSTIN F."/>
            <person name="Sosa J E."/>
            <person name="Modenutti C."/>
        </authorList>
    </citation>
    <scope>NUCLEOTIDE SEQUENCE [LARGE SCALE GENOMIC DNA]</scope>
</reference>
<keyword evidence="6" id="KW-1185">Reference proteome</keyword>
<name>A0ABC8R240_9AQUA</name>
<feature type="domain" description="Disease resistance protein winged helix" evidence="3">
    <location>
        <begin position="1"/>
        <end position="55"/>
    </location>
</feature>
<dbReference type="EMBL" id="CAUOFW020000917">
    <property type="protein sequence ID" value="CAK9138805.1"/>
    <property type="molecule type" value="Genomic_DNA"/>
</dbReference>
<evidence type="ECO:0000256" key="1">
    <source>
        <dbReference type="ARBA" id="ARBA00022737"/>
    </source>
</evidence>
<gene>
    <name evidence="5" type="ORF">ILEXP_LOCUS6161</name>
</gene>
<dbReference type="Proteomes" id="UP001642360">
    <property type="component" value="Unassembled WGS sequence"/>
</dbReference>
<dbReference type="AlphaFoldDB" id="A0ABC8R240"/>
<dbReference type="PANTHER" id="PTHR23155:SF1205">
    <property type="entry name" value="DISEASE RESISTANCE PROTEIN RPM1"/>
    <property type="match status" value="1"/>
</dbReference>
<keyword evidence="2" id="KW-0547">Nucleotide-binding</keyword>
<feature type="domain" description="Disease resistance R13L4/SHOC-2-like LRR" evidence="4">
    <location>
        <begin position="100"/>
        <end position="262"/>
    </location>
</feature>
<evidence type="ECO:0000313" key="6">
    <source>
        <dbReference type="Proteomes" id="UP001642360"/>
    </source>
</evidence>
<dbReference type="InterPro" id="IPR055414">
    <property type="entry name" value="LRR_R13L4/SHOC2-like"/>
</dbReference>
<accession>A0ABC8R240</accession>
<dbReference type="InterPro" id="IPR032675">
    <property type="entry name" value="LRR_dom_sf"/>
</dbReference>
<evidence type="ECO:0000313" key="5">
    <source>
        <dbReference type="EMBL" id="CAK9138805.1"/>
    </source>
</evidence>
<dbReference type="PANTHER" id="PTHR23155">
    <property type="entry name" value="DISEASE RESISTANCE PROTEIN RP"/>
    <property type="match status" value="1"/>
</dbReference>
<sequence length="289" mass="33449">MAEGFVEKVKGITPEEVAESYFRELIHRNMFQVVKRDVSGRLKRCKLHDLLREIALSILAAENFVALYDDQEASEESGARRLSIQTIKEQIKSLKGMSELRSLLVFTDYRSSPSLVTLPPGLRLLRVLDLEHTPIEKLPDEFVDLFNLQYLSLRRTMVKELPKSIGRLYNLQTLDIRRSGIEVLPTGITKLKNLRHLFMYRIYLHLGETFEYLFGIPTPLNIYKLENLQVREADEEDLCTAMRNMNVLRRLFVMVKDEAETLRMDALTAAPPPLLENRLSHKCKSMEAI</sequence>